<accession>A0AAW9S5W2</accession>
<dbReference type="AlphaFoldDB" id="A0AAW9S5W2"/>
<organism evidence="3 4">
    <name type="scientific">Rapidithrix thailandica</name>
    <dbReference type="NCBI Taxonomy" id="413964"/>
    <lineage>
        <taxon>Bacteria</taxon>
        <taxon>Pseudomonadati</taxon>
        <taxon>Bacteroidota</taxon>
        <taxon>Cytophagia</taxon>
        <taxon>Cytophagales</taxon>
        <taxon>Flammeovirgaceae</taxon>
        <taxon>Rapidithrix</taxon>
    </lineage>
</organism>
<dbReference type="EMBL" id="JBDKWZ010000001">
    <property type="protein sequence ID" value="MEN7546341.1"/>
    <property type="molecule type" value="Genomic_DNA"/>
</dbReference>
<feature type="domain" description="DUF4132" evidence="1">
    <location>
        <begin position="467"/>
        <end position="646"/>
    </location>
</feature>
<dbReference type="RefSeq" id="WP_346819129.1">
    <property type="nucleotide sequence ID" value="NZ_JBDKWZ010000001.1"/>
</dbReference>
<dbReference type="Pfam" id="PF13569">
    <property type="entry name" value="DUF4132"/>
    <property type="match status" value="1"/>
</dbReference>
<evidence type="ECO:0000313" key="4">
    <source>
        <dbReference type="Proteomes" id="UP001403385"/>
    </source>
</evidence>
<dbReference type="Pfam" id="PF24879">
    <property type="entry name" value="DUF7737"/>
    <property type="match status" value="1"/>
</dbReference>
<name>A0AAW9S5W2_9BACT</name>
<feature type="domain" description="DUF7737" evidence="2">
    <location>
        <begin position="767"/>
        <end position="871"/>
    </location>
</feature>
<dbReference type="InterPro" id="IPR056639">
    <property type="entry name" value="DUF7737"/>
</dbReference>
<proteinExistence type="predicted"/>
<dbReference type="InterPro" id="IPR025406">
    <property type="entry name" value="DUF4132"/>
</dbReference>
<evidence type="ECO:0000259" key="2">
    <source>
        <dbReference type="Pfam" id="PF24879"/>
    </source>
</evidence>
<gene>
    <name evidence="3" type="ORF">AAG747_00385</name>
</gene>
<dbReference type="Proteomes" id="UP001403385">
    <property type="component" value="Unassembled WGS sequence"/>
</dbReference>
<protein>
    <submittedName>
        <fullName evidence="3">DUF4132 domain-containing protein</fullName>
    </submittedName>
</protein>
<keyword evidence="4" id="KW-1185">Reference proteome</keyword>
<comment type="caution">
    <text evidence="3">The sequence shown here is derived from an EMBL/GenBank/DDBJ whole genome shotgun (WGS) entry which is preliminary data.</text>
</comment>
<sequence>MSESVRQVFLGMNSDPAPVKTFDLIEALYQDILKKDEWGLSLNDTPKYDEIKKLGAGAKKELVLSLITFWETYYDRKTDTPESIKKDNKAMDYYAQLGRVSSLLFESLLRQKLEFTSTELITFFKRFREVPDNFKYRFWQEFHDLPVTYAIGQLEKHVKKEGLDEDLKTYIEEMLQWKEFDSDRFSFLEKVKTQRAKLEKILSSSGNADYKPQPYLFPEEDSAGKYLYGKYVNELMAGLKAEEQDAFYKVFYHALTATTSKPSQKWLKQAEVLIKDLKKNRYKQVMQEILGTVMGTKVLEIVEVAPYYRDSESFPYRLHKMFLDQIAILLKGLVWTMMAYHDRKTLSVLAQLTERAFQKIPGEGPASGVVGNACIYVLAHAKGVEGISHLSRLKLKIRQNNTQKLIQKYIDEVAENRGLSSLELEELSVPDFGLVEGKKTVAFQEHQLEVAVTGIGKTQLTWYKPDGSTQKSDPAFVKSDSRLKEKLKGLKEEVKQIQKYSTAQRDRIDRLFVRNQTWSYEKFQAYYLDHGLVSLIARKLIWTLTTGEQTTEAVFHKGQWEDVKGQPVEVGPETQVVLWHPIHSDTVMAWRDRLAVLEIQQPMKQAYREVYLLTEAEVNTRTYSNRMAAHILKQHQFNALTALRGWKYTLLSNFDGDADSSSATISLPEHGIMAEYLIHEVQSDDTYGMLPYVSTDLVRFTDTAKEEEVMRMEDVPKIVLSEVMRDVDLFVGVSSVGNDPEWRDNGGMPEYHDYWSSYSFGYLTEVAKTRKEVLATLLPRLKIKNVAGIEGRFLKIQGKVRNYKIHIGSTNILMEPNDQYLCIVPDRKSTAKSDKVFLPFEGDRGLSLVLSKAFLLAEDDKITDPTILSQLQQ</sequence>
<evidence type="ECO:0000313" key="3">
    <source>
        <dbReference type="EMBL" id="MEN7546341.1"/>
    </source>
</evidence>
<reference evidence="3 4" key="1">
    <citation type="submission" date="2024-04" db="EMBL/GenBank/DDBJ databases">
        <title>Novel genus in family Flammeovirgaceae.</title>
        <authorList>
            <person name="Nguyen T.H."/>
            <person name="Vuong T.Q."/>
            <person name="Le H."/>
            <person name="Kim S.-G."/>
        </authorList>
    </citation>
    <scope>NUCLEOTIDE SEQUENCE [LARGE SCALE GENOMIC DNA]</scope>
    <source>
        <strain evidence="3 4">JCM 23209</strain>
    </source>
</reference>
<evidence type="ECO:0000259" key="1">
    <source>
        <dbReference type="Pfam" id="PF13569"/>
    </source>
</evidence>